<dbReference type="PATRIC" id="fig|1217710.3.peg.443"/>
<dbReference type="PROSITE" id="PS51085">
    <property type="entry name" value="2FE2S_FER_2"/>
    <property type="match status" value="1"/>
</dbReference>
<evidence type="ECO:0000313" key="4">
    <source>
        <dbReference type="Proteomes" id="UP000013070"/>
    </source>
</evidence>
<dbReference type="eggNOG" id="COG0479">
    <property type="taxonomic scope" value="Bacteria"/>
</dbReference>
<keyword evidence="1" id="KW-0560">Oxidoreductase</keyword>
<reference evidence="3 4" key="1">
    <citation type="submission" date="2013-02" db="EMBL/GenBank/DDBJ databases">
        <title>The Genome Sequence of Acinetobacter sp. NIPH 899.</title>
        <authorList>
            <consortium name="The Broad Institute Genome Sequencing Platform"/>
            <consortium name="The Broad Institute Genome Sequencing Center for Infectious Disease"/>
            <person name="Cerqueira G."/>
            <person name="Feldgarden M."/>
            <person name="Courvalin P."/>
            <person name="Perichon B."/>
            <person name="Grillot-Courvalin C."/>
            <person name="Clermont D."/>
            <person name="Rocha E."/>
            <person name="Yoon E.-J."/>
            <person name="Nemec A."/>
            <person name="Walker B."/>
            <person name="Young S.K."/>
            <person name="Zeng Q."/>
            <person name="Gargeya S."/>
            <person name="Fitzgerald M."/>
            <person name="Haas B."/>
            <person name="Abouelleil A."/>
            <person name="Alvarado L."/>
            <person name="Arachchi H.M."/>
            <person name="Berlin A.M."/>
            <person name="Chapman S.B."/>
            <person name="Dewar J."/>
            <person name="Goldberg J."/>
            <person name="Griggs A."/>
            <person name="Gujja S."/>
            <person name="Hansen M."/>
            <person name="Howarth C."/>
            <person name="Imamovic A."/>
            <person name="Larimer J."/>
            <person name="McCowan C."/>
            <person name="Murphy C."/>
            <person name="Neiman D."/>
            <person name="Pearson M."/>
            <person name="Priest M."/>
            <person name="Roberts A."/>
            <person name="Saif S."/>
            <person name="Shea T."/>
            <person name="Sisk P."/>
            <person name="Sykes S."/>
            <person name="Wortman J."/>
            <person name="Nusbaum C."/>
            <person name="Birren B."/>
        </authorList>
    </citation>
    <scope>NUCLEOTIDE SEQUENCE [LARGE SCALE GENOMIC DNA]</scope>
    <source>
        <strain evidence="3 4">NIPH 899</strain>
    </source>
</reference>
<dbReference type="RefSeq" id="WP_004780585.1">
    <property type="nucleotide sequence ID" value="NZ_KB849397.1"/>
</dbReference>
<name>N8VM79_9GAMM</name>
<dbReference type="GO" id="GO:0016491">
    <property type="term" value="F:oxidoreductase activity"/>
    <property type="evidence" value="ECO:0007669"/>
    <property type="project" value="UniProtKB-KW"/>
</dbReference>
<dbReference type="Proteomes" id="UP000013070">
    <property type="component" value="Unassembled WGS sequence"/>
</dbReference>
<dbReference type="HOGENOM" id="CLU_153062_2_1_6"/>
<dbReference type="AlphaFoldDB" id="N8VM79"/>
<protein>
    <recommendedName>
        <fullName evidence="2">2Fe-2S ferredoxin-type domain-containing protein</fullName>
    </recommendedName>
</protein>
<dbReference type="Gene3D" id="3.10.20.440">
    <property type="entry name" value="2Fe-2S iron-sulphur cluster binding domain, sarcosine oxidase, alpha subunit, N-terminal domain"/>
    <property type="match status" value="1"/>
</dbReference>
<evidence type="ECO:0000313" key="3">
    <source>
        <dbReference type="EMBL" id="ENV00601.1"/>
    </source>
</evidence>
<dbReference type="SUPFAM" id="SSF54292">
    <property type="entry name" value="2Fe-2S ferredoxin-like"/>
    <property type="match status" value="1"/>
</dbReference>
<feature type="domain" description="2Fe-2S ferredoxin-type" evidence="2">
    <location>
        <begin position="1"/>
        <end position="76"/>
    </location>
</feature>
<keyword evidence="4" id="KW-1185">Reference proteome</keyword>
<dbReference type="InterPro" id="IPR001041">
    <property type="entry name" value="2Fe-2S_ferredoxin-type"/>
</dbReference>
<gene>
    <name evidence="3" type="ORF">F969_00468</name>
</gene>
<dbReference type="GO" id="GO:0051536">
    <property type="term" value="F:iron-sulfur cluster binding"/>
    <property type="evidence" value="ECO:0007669"/>
    <property type="project" value="InterPro"/>
</dbReference>
<organism evidence="3 4">
    <name type="scientific">Acinetobacter variabilis</name>
    <dbReference type="NCBI Taxonomy" id="70346"/>
    <lineage>
        <taxon>Bacteria</taxon>
        <taxon>Pseudomonadati</taxon>
        <taxon>Pseudomonadota</taxon>
        <taxon>Gammaproteobacteria</taxon>
        <taxon>Moraxellales</taxon>
        <taxon>Moraxellaceae</taxon>
        <taxon>Acinetobacter</taxon>
    </lineage>
</organism>
<dbReference type="Pfam" id="PF13510">
    <property type="entry name" value="Fer2_4"/>
    <property type="match status" value="1"/>
</dbReference>
<dbReference type="InterPro" id="IPR036010">
    <property type="entry name" value="2Fe-2S_ferredoxin-like_sf"/>
</dbReference>
<dbReference type="EMBL" id="APPE01000027">
    <property type="protein sequence ID" value="ENV00601.1"/>
    <property type="molecule type" value="Genomic_DNA"/>
</dbReference>
<comment type="caution">
    <text evidence="3">The sequence shown here is derived from an EMBL/GenBank/DDBJ whole genome shotgun (WGS) entry which is preliminary data.</text>
</comment>
<proteinExistence type="predicted"/>
<sequence>MIQLFINEQPISVIEGTTVAAALAQAKSLSRLSVTGEARTAFCGMGVCQECRIKIKGLRVLACQTLCQDGMKVETQ</sequence>
<dbReference type="InterPro" id="IPR042204">
    <property type="entry name" value="2Fe-2S-bd_N"/>
</dbReference>
<accession>N8VM79</accession>
<evidence type="ECO:0000256" key="1">
    <source>
        <dbReference type="ARBA" id="ARBA00023002"/>
    </source>
</evidence>
<evidence type="ECO:0000259" key="2">
    <source>
        <dbReference type="PROSITE" id="PS51085"/>
    </source>
</evidence>